<proteinExistence type="predicted"/>
<keyword evidence="9" id="KW-1185">Reference proteome</keyword>
<evidence type="ECO:0000259" key="7">
    <source>
        <dbReference type="Pfam" id="PF02362"/>
    </source>
</evidence>
<dbReference type="GO" id="GO:0005634">
    <property type="term" value="C:nucleus"/>
    <property type="evidence" value="ECO:0007669"/>
    <property type="project" value="UniProtKB-SubCell"/>
</dbReference>
<dbReference type="AlphaFoldDB" id="A0AAD8SNQ4"/>
<dbReference type="Pfam" id="PF02362">
    <property type="entry name" value="B3"/>
    <property type="match status" value="1"/>
</dbReference>
<gene>
    <name evidence="8" type="ORF">QYE76_048750</name>
</gene>
<sequence length="259" mass="29425">MQDKWRRKGGDGGSGSKYEPNDDEEVDDADEVSGEEEEQESNLHMSKEKYIRSLVVRGGDVGEQHHDIGCNLLCSLHRHLEFGRKLKLVLVLDRNNCGNDLFFSPSYSLCQKRPCLGICDDMQIRSAKNEKLKLGSTTETPDEGPSKKRSVTNVSHFQDEAGPYQFLHIVFRPTFSRLLIPQDFVKWFGEISSNIIVRTNTGCNCRITTMREGDDTYIDQGFEGFAVAHQLKVGHVLTFKKLSSFEYSVVIFNFTCTLR</sequence>
<dbReference type="SUPFAM" id="SSF101936">
    <property type="entry name" value="DNA-binding pseudobarrel domain"/>
    <property type="match status" value="1"/>
</dbReference>
<evidence type="ECO:0000256" key="1">
    <source>
        <dbReference type="ARBA" id="ARBA00004123"/>
    </source>
</evidence>
<comment type="caution">
    <text evidence="8">The sequence shown here is derived from an EMBL/GenBank/DDBJ whole genome shotgun (WGS) entry which is preliminary data.</text>
</comment>
<dbReference type="PANTHER" id="PTHR31920:SF135">
    <property type="entry name" value="B3 DOMAIN-CONTAINING PROTEIN OS03G0621600-RELATED"/>
    <property type="match status" value="1"/>
</dbReference>
<keyword evidence="3" id="KW-0238">DNA-binding</keyword>
<evidence type="ECO:0000256" key="4">
    <source>
        <dbReference type="ARBA" id="ARBA00023163"/>
    </source>
</evidence>
<keyword evidence="5" id="KW-0539">Nucleus</keyword>
<evidence type="ECO:0000256" key="2">
    <source>
        <dbReference type="ARBA" id="ARBA00023015"/>
    </source>
</evidence>
<feature type="region of interest" description="Disordered" evidence="6">
    <location>
        <begin position="1"/>
        <end position="45"/>
    </location>
</feature>
<keyword evidence="4" id="KW-0804">Transcription</keyword>
<evidence type="ECO:0000256" key="5">
    <source>
        <dbReference type="ARBA" id="ARBA00023242"/>
    </source>
</evidence>
<dbReference type="EMBL" id="JAUUTY010000003">
    <property type="protein sequence ID" value="KAK1660591.1"/>
    <property type="molecule type" value="Genomic_DNA"/>
</dbReference>
<keyword evidence="2" id="KW-0805">Transcription regulation</keyword>
<evidence type="ECO:0000313" key="8">
    <source>
        <dbReference type="EMBL" id="KAK1660591.1"/>
    </source>
</evidence>
<feature type="compositionally biased region" description="Basic and acidic residues" evidence="6">
    <location>
        <begin position="1"/>
        <end position="10"/>
    </location>
</feature>
<evidence type="ECO:0000256" key="6">
    <source>
        <dbReference type="SAM" id="MobiDB-lite"/>
    </source>
</evidence>
<organism evidence="8 9">
    <name type="scientific">Lolium multiflorum</name>
    <name type="common">Italian ryegrass</name>
    <name type="synonym">Lolium perenne subsp. multiflorum</name>
    <dbReference type="NCBI Taxonomy" id="4521"/>
    <lineage>
        <taxon>Eukaryota</taxon>
        <taxon>Viridiplantae</taxon>
        <taxon>Streptophyta</taxon>
        <taxon>Embryophyta</taxon>
        <taxon>Tracheophyta</taxon>
        <taxon>Spermatophyta</taxon>
        <taxon>Magnoliopsida</taxon>
        <taxon>Liliopsida</taxon>
        <taxon>Poales</taxon>
        <taxon>Poaceae</taxon>
        <taxon>BOP clade</taxon>
        <taxon>Pooideae</taxon>
        <taxon>Poodae</taxon>
        <taxon>Poeae</taxon>
        <taxon>Poeae Chloroplast Group 2 (Poeae type)</taxon>
        <taxon>Loliodinae</taxon>
        <taxon>Loliinae</taxon>
        <taxon>Lolium</taxon>
    </lineage>
</organism>
<dbReference type="Proteomes" id="UP001231189">
    <property type="component" value="Unassembled WGS sequence"/>
</dbReference>
<feature type="region of interest" description="Disordered" evidence="6">
    <location>
        <begin position="130"/>
        <end position="151"/>
    </location>
</feature>
<name>A0AAD8SNQ4_LOLMU</name>
<reference evidence="8" key="1">
    <citation type="submission" date="2023-07" db="EMBL/GenBank/DDBJ databases">
        <title>A chromosome-level genome assembly of Lolium multiflorum.</title>
        <authorList>
            <person name="Chen Y."/>
            <person name="Copetti D."/>
            <person name="Kolliker R."/>
            <person name="Studer B."/>
        </authorList>
    </citation>
    <scope>NUCLEOTIDE SEQUENCE</scope>
    <source>
        <strain evidence="8">02402/16</strain>
        <tissue evidence="8">Leaf</tissue>
    </source>
</reference>
<feature type="compositionally biased region" description="Acidic residues" evidence="6">
    <location>
        <begin position="21"/>
        <end position="40"/>
    </location>
</feature>
<dbReference type="InterPro" id="IPR015300">
    <property type="entry name" value="DNA-bd_pseudobarrel_sf"/>
</dbReference>
<protein>
    <recommendedName>
        <fullName evidence="7">TF-B3 domain-containing protein</fullName>
    </recommendedName>
</protein>
<evidence type="ECO:0000313" key="9">
    <source>
        <dbReference type="Proteomes" id="UP001231189"/>
    </source>
</evidence>
<evidence type="ECO:0000256" key="3">
    <source>
        <dbReference type="ARBA" id="ARBA00023125"/>
    </source>
</evidence>
<dbReference type="Gene3D" id="2.40.330.10">
    <property type="entry name" value="DNA-binding pseudobarrel domain"/>
    <property type="match status" value="1"/>
</dbReference>
<dbReference type="GO" id="GO:0003677">
    <property type="term" value="F:DNA binding"/>
    <property type="evidence" value="ECO:0007669"/>
    <property type="project" value="UniProtKB-KW"/>
</dbReference>
<comment type="subcellular location">
    <subcellularLocation>
        <location evidence="1">Nucleus</location>
    </subcellularLocation>
</comment>
<dbReference type="PANTHER" id="PTHR31920">
    <property type="entry name" value="B3 DOMAIN-CONTAINING"/>
    <property type="match status" value="1"/>
</dbReference>
<dbReference type="InterPro" id="IPR003340">
    <property type="entry name" value="B3_DNA-bd"/>
</dbReference>
<accession>A0AAD8SNQ4</accession>
<feature type="domain" description="TF-B3" evidence="7">
    <location>
        <begin position="176"/>
        <end position="253"/>
    </location>
</feature>
<dbReference type="InterPro" id="IPR050655">
    <property type="entry name" value="Plant_B3_domain"/>
</dbReference>